<dbReference type="VEuPathDB" id="FungiDB:VP01_6205g1"/>
<organism evidence="4 5">
    <name type="scientific">Puccinia sorghi</name>
    <dbReference type="NCBI Taxonomy" id="27349"/>
    <lineage>
        <taxon>Eukaryota</taxon>
        <taxon>Fungi</taxon>
        <taxon>Dikarya</taxon>
        <taxon>Basidiomycota</taxon>
        <taxon>Pucciniomycotina</taxon>
        <taxon>Pucciniomycetes</taxon>
        <taxon>Pucciniales</taxon>
        <taxon>Pucciniaceae</taxon>
        <taxon>Puccinia</taxon>
    </lineage>
</organism>
<sequence>MGWDEWDMMIEIQIFDDGGQKMRFFHKCSVAVFLEKCGCWSFGITTLHKKFNYLLSLQQVVVEHTIGVLKQRWKTLNNLPLVISNKNSEVRASIWIRVCCMLHNYLL</sequence>
<evidence type="ECO:0000313" key="5">
    <source>
        <dbReference type="Proteomes" id="UP000037035"/>
    </source>
</evidence>
<dbReference type="EMBL" id="LAVV01011503">
    <property type="protein sequence ID" value="KNZ47709.1"/>
    <property type="molecule type" value="Genomic_DNA"/>
</dbReference>
<dbReference type="Pfam" id="PF13359">
    <property type="entry name" value="DDE_Tnp_4"/>
    <property type="match status" value="1"/>
</dbReference>
<dbReference type="Proteomes" id="UP000037035">
    <property type="component" value="Unassembled WGS sequence"/>
</dbReference>
<dbReference type="GO" id="GO:0046872">
    <property type="term" value="F:metal ion binding"/>
    <property type="evidence" value="ECO:0007669"/>
    <property type="project" value="UniProtKB-KW"/>
</dbReference>
<dbReference type="AlphaFoldDB" id="A0A0L6UGL4"/>
<reference evidence="4 5" key="1">
    <citation type="submission" date="2015-08" db="EMBL/GenBank/DDBJ databases">
        <title>Next Generation Sequencing and Analysis of the Genome of Puccinia sorghi L Schw, the Causal Agent of Maize Common Rust.</title>
        <authorList>
            <person name="Rochi L."/>
            <person name="Burguener G."/>
            <person name="Darino M."/>
            <person name="Turjanski A."/>
            <person name="Kreff E."/>
            <person name="Dieguez M.J."/>
            <person name="Sacco F."/>
        </authorList>
    </citation>
    <scope>NUCLEOTIDE SEQUENCE [LARGE SCALE GENOMIC DNA]</scope>
    <source>
        <strain evidence="4 5">RO10H11247</strain>
    </source>
</reference>
<evidence type="ECO:0000313" key="4">
    <source>
        <dbReference type="EMBL" id="KNZ47709.1"/>
    </source>
</evidence>
<evidence type="ECO:0000256" key="2">
    <source>
        <dbReference type="ARBA" id="ARBA00022723"/>
    </source>
</evidence>
<accession>A0A0L6UGL4</accession>
<dbReference type="InterPro" id="IPR027806">
    <property type="entry name" value="HARBI1_dom"/>
</dbReference>
<keyword evidence="5" id="KW-1185">Reference proteome</keyword>
<evidence type="ECO:0000256" key="1">
    <source>
        <dbReference type="ARBA" id="ARBA00001968"/>
    </source>
</evidence>
<evidence type="ECO:0000259" key="3">
    <source>
        <dbReference type="Pfam" id="PF13359"/>
    </source>
</evidence>
<protein>
    <recommendedName>
        <fullName evidence="3">DDE Tnp4 domain-containing protein</fullName>
    </recommendedName>
</protein>
<dbReference type="OrthoDB" id="6606022at2759"/>
<keyword evidence="2" id="KW-0479">Metal-binding</keyword>
<name>A0A0L6UGL4_9BASI</name>
<comment type="cofactor">
    <cofactor evidence="1">
        <name>a divalent metal cation</name>
        <dbReference type="ChEBI" id="CHEBI:60240"/>
    </cofactor>
</comment>
<gene>
    <name evidence="4" type="ORF">VP01_6205g1</name>
</gene>
<feature type="domain" description="DDE Tnp4" evidence="3">
    <location>
        <begin position="47"/>
        <end position="104"/>
    </location>
</feature>
<comment type="caution">
    <text evidence="4">The sequence shown here is derived from an EMBL/GenBank/DDBJ whole genome shotgun (WGS) entry which is preliminary data.</text>
</comment>
<proteinExistence type="predicted"/>